<evidence type="ECO:0000256" key="1">
    <source>
        <dbReference type="SAM" id="MobiDB-lite"/>
    </source>
</evidence>
<reference evidence="2" key="1">
    <citation type="submission" date="2022-11" db="EMBL/GenBank/DDBJ databases">
        <authorList>
            <person name="Morgan W.R."/>
            <person name="Tartar A."/>
        </authorList>
    </citation>
    <scope>NUCLEOTIDE SEQUENCE</scope>
    <source>
        <strain evidence="2">ARSEF 373</strain>
    </source>
</reference>
<comment type="caution">
    <text evidence="2">The sequence shown here is derived from an EMBL/GenBank/DDBJ whole genome shotgun (WGS) entry which is preliminary data.</text>
</comment>
<protein>
    <submittedName>
        <fullName evidence="2">Uncharacterized protein</fullName>
    </submittedName>
</protein>
<reference evidence="2" key="2">
    <citation type="journal article" date="2023" name="Microbiol Resour">
        <title>Decontamination and Annotation of the Draft Genome Sequence of the Oomycete Lagenidium giganteum ARSEF 373.</title>
        <authorList>
            <person name="Morgan W.R."/>
            <person name="Tartar A."/>
        </authorList>
    </citation>
    <scope>NUCLEOTIDE SEQUENCE</scope>
    <source>
        <strain evidence="2">ARSEF 373</strain>
    </source>
</reference>
<name>A0AAV2YU67_9STRA</name>
<accession>A0AAV2YU67</accession>
<keyword evidence="3" id="KW-1185">Reference proteome</keyword>
<feature type="region of interest" description="Disordered" evidence="1">
    <location>
        <begin position="93"/>
        <end position="135"/>
    </location>
</feature>
<proteinExistence type="predicted"/>
<dbReference type="EMBL" id="DAKRPA010000129">
    <property type="protein sequence ID" value="DAZ97650.1"/>
    <property type="molecule type" value="Genomic_DNA"/>
</dbReference>
<evidence type="ECO:0000313" key="3">
    <source>
        <dbReference type="Proteomes" id="UP001146120"/>
    </source>
</evidence>
<organism evidence="2 3">
    <name type="scientific">Lagenidium giganteum</name>
    <dbReference type="NCBI Taxonomy" id="4803"/>
    <lineage>
        <taxon>Eukaryota</taxon>
        <taxon>Sar</taxon>
        <taxon>Stramenopiles</taxon>
        <taxon>Oomycota</taxon>
        <taxon>Peronosporomycetes</taxon>
        <taxon>Pythiales</taxon>
        <taxon>Pythiaceae</taxon>
    </lineage>
</organism>
<dbReference type="Proteomes" id="UP001146120">
    <property type="component" value="Unassembled WGS sequence"/>
</dbReference>
<evidence type="ECO:0000313" key="2">
    <source>
        <dbReference type="EMBL" id="DAZ97650.1"/>
    </source>
</evidence>
<feature type="compositionally biased region" description="Low complexity" evidence="1">
    <location>
        <begin position="115"/>
        <end position="135"/>
    </location>
</feature>
<sequence length="135" mass="14518">MESTTLKHLDIGVTQLLEPLAGGASLSEAENDDISNKDPALQFQVDDLELQGALDNMLADAASNGFESMDQLRSLVYEFTDVWRLHIGPDGPALAEPMNAQLKPDAQPIRARGASIRNSNVSSSRNSLVNSRPTG</sequence>
<gene>
    <name evidence="2" type="ORF">N0F65_003968</name>
</gene>
<dbReference type="AlphaFoldDB" id="A0AAV2YU67"/>